<reference evidence="1 2" key="1">
    <citation type="submission" date="2021-03" db="EMBL/GenBank/DDBJ databases">
        <authorList>
            <person name="D'Agostino P."/>
            <person name="Huntemann M."/>
            <person name="Clum A."/>
            <person name="Spunde A."/>
            <person name="Palaniappan K."/>
            <person name="Ritter S."/>
            <person name="Mikhailova N."/>
            <person name="Chen I.-M."/>
            <person name="Stamatis D."/>
            <person name="Reddy T."/>
            <person name="O'Malley R."/>
            <person name="Daum C."/>
            <person name="Shapiro N."/>
            <person name="Ivanova N."/>
            <person name="Kyrpides N."/>
            <person name="Woyke T."/>
        </authorList>
    </citation>
    <scope>NUCLEOTIDE SEQUENCE [LARGE SCALE GENOMIC DNA]</scope>
    <source>
        <strain evidence="1 2">WS4403</strain>
    </source>
</reference>
<evidence type="ECO:0000313" key="1">
    <source>
        <dbReference type="EMBL" id="MBP2168808.1"/>
    </source>
</evidence>
<protein>
    <submittedName>
        <fullName evidence="1">Uncharacterized protein</fullName>
    </submittedName>
</protein>
<sequence length="62" mass="7055">MDYYIVGSPVSNVSLFEAQDTPVTGPVDENNIELMMKGMINSWRLEIMLSEGGWSEESKIEW</sequence>
<gene>
    <name evidence="1" type="ORF">J2125_002000</name>
</gene>
<proteinExistence type="predicted"/>
<dbReference type="RefSeq" id="WP_017799598.1">
    <property type="nucleotide sequence ID" value="NZ_JAGGMQ010000001.1"/>
</dbReference>
<keyword evidence="2" id="KW-1185">Reference proteome</keyword>
<comment type="caution">
    <text evidence="1">The sequence shown here is derived from an EMBL/GenBank/DDBJ whole genome shotgun (WGS) entry which is preliminary data.</text>
</comment>
<evidence type="ECO:0000313" key="2">
    <source>
        <dbReference type="Proteomes" id="UP001195624"/>
    </source>
</evidence>
<dbReference type="EMBL" id="JAGGMQ010000001">
    <property type="protein sequence ID" value="MBP2168808.1"/>
    <property type="molecule type" value="Genomic_DNA"/>
</dbReference>
<dbReference type="Proteomes" id="UP001195624">
    <property type="component" value="Unassembled WGS sequence"/>
</dbReference>
<accession>A0ABS4PA34</accession>
<organism evidence="1 2">
    <name type="scientific">Winslowiella toletana</name>
    <dbReference type="NCBI Taxonomy" id="92490"/>
    <lineage>
        <taxon>Bacteria</taxon>
        <taxon>Pseudomonadati</taxon>
        <taxon>Pseudomonadota</taxon>
        <taxon>Gammaproteobacteria</taxon>
        <taxon>Enterobacterales</taxon>
        <taxon>Erwiniaceae</taxon>
        <taxon>Winslowiella</taxon>
    </lineage>
</organism>
<name>A0ABS4PA34_9GAMM</name>
<reference evidence="2" key="2">
    <citation type="submission" date="2023-07" db="EMBL/GenBank/DDBJ databases">
        <title>Genome mining of underrepresented organisms for secondary metabolites.</title>
        <authorList>
            <person name="D'Agostino P.M."/>
        </authorList>
    </citation>
    <scope>NUCLEOTIDE SEQUENCE [LARGE SCALE GENOMIC DNA]</scope>
    <source>
        <strain evidence="2">WS4403</strain>
    </source>
</reference>